<accession>A0A453FJI9</accession>
<reference evidence="2" key="1">
    <citation type="journal article" date="2014" name="Science">
        <title>Ancient hybridizations among the ancestral genomes of bread wheat.</title>
        <authorList>
            <consortium name="International Wheat Genome Sequencing Consortium,"/>
            <person name="Marcussen T."/>
            <person name="Sandve S.R."/>
            <person name="Heier L."/>
            <person name="Spannagl M."/>
            <person name="Pfeifer M."/>
            <person name="Jakobsen K.S."/>
            <person name="Wulff B.B."/>
            <person name="Steuernagel B."/>
            <person name="Mayer K.F."/>
            <person name="Olsen O.A."/>
        </authorList>
    </citation>
    <scope>NUCLEOTIDE SEQUENCE [LARGE SCALE GENOMIC DNA]</scope>
    <source>
        <strain evidence="2">cv. AL8/78</strain>
    </source>
</reference>
<reference evidence="1" key="5">
    <citation type="journal article" date="2021" name="G3 (Bethesda)">
        <title>Aegilops tauschii genome assembly Aet v5.0 features greater sequence contiguity and improved annotation.</title>
        <authorList>
            <person name="Wang L."/>
            <person name="Zhu T."/>
            <person name="Rodriguez J.C."/>
            <person name="Deal K.R."/>
            <person name="Dubcovsky J."/>
            <person name="McGuire P.E."/>
            <person name="Lux T."/>
            <person name="Spannagl M."/>
            <person name="Mayer K.F.X."/>
            <person name="Baldrich P."/>
            <person name="Meyers B.C."/>
            <person name="Huo N."/>
            <person name="Gu Y.Q."/>
            <person name="Zhou H."/>
            <person name="Devos K.M."/>
            <person name="Bennetzen J.L."/>
            <person name="Unver T."/>
            <person name="Budak H."/>
            <person name="Gulick P.J."/>
            <person name="Galiba G."/>
            <person name="Kalapos B."/>
            <person name="Nelson D.R."/>
            <person name="Li P."/>
            <person name="You F.M."/>
            <person name="Luo M.C."/>
            <person name="Dvorak J."/>
        </authorList>
    </citation>
    <scope>NUCLEOTIDE SEQUENCE [LARGE SCALE GENOMIC DNA]</scope>
    <source>
        <strain evidence="1">cv. AL8/78</strain>
    </source>
</reference>
<dbReference type="AlphaFoldDB" id="A0A453FJI9"/>
<evidence type="ECO:0000313" key="2">
    <source>
        <dbReference type="Proteomes" id="UP000015105"/>
    </source>
</evidence>
<name>A0A453FJI9_AEGTS</name>
<dbReference type="EnsemblPlants" id="AET3Gv20696800.15">
    <property type="protein sequence ID" value="AET3Gv20696800.15"/>
    <property type="gene ID" value="AET3Gv20696800"/>
</dbReference>
<evidence type="ECO:0000313" key="1">
    <source>
        <dbReference type="EnsemblPlants" id="AET3Gv20696800.15"/>
    </source>
</evidence>
<proteinExistence type="predicted"/>
<reference evidence="1" key="4">
    <citation type="submission" date="2019-03" db="UniProtKB">
        <authorList>
            <consortium name="EnsemblPlants"/>
        </authorList>
    </citation>
    <scope>IDENTIFICATION</scope>
</reference>
<organism evidence="1 2">
    <name type="scientific">Aegilops tauschii subsp. strangulata</name>
    <name type="common">Goatgrass</name>
    <dbReference type="NCBI Taxonomy" id="200361"/>
    <lineage>
        <taxon>Eukaryota</taxon>
        <taxon>Viridiplantae</taxon>
        <taxon>Streptophyta</taxon>
        <taxon>Embryophyta</taxon>
        <taxon>Tracheophyta</taxon>
        <taxon>Spermatophyta</taxon>
        <taxon>Magnoliopsida</taxon>
        <taxon>Liliopsida</taxon>
        <taxon>Poales</taxon>
        <taxon>Poaceae</taxon>
        <taxon>BOP clade</taxon>
        <taxon>Pooideae</taxon>
        <taxon>Triticodae</taxon>
        <taxon>Triticeae</taxon>
        <taxon>Triticinae</taxon>
        <taxon>Aegilops</taxon>
    </lineage>
</organism>
<keyword evidence="2" id="KW-1185">Reference proteome</keyword>
<reference evidence="1" key="3">
    <citation type="journal article" date="2017" name="Nature">
        <title>Genome sequence of the progenitor of the wheat D genome Aegilops tauschii.</title>
        <authorList>
            <person name="Luo M.C."/>
            <person name="Gu Y.Q."/>
            <person name="Puiu D."/>
            <person name="Wang H."/>
            <person name="Twardziok S.O."/>
            <person name="Deal K.R."/>
            <person name="Huo N."/>
            <person name="Zhu T."/>
            <person name="Wang L."/>
            <person name="Wang Y."/>
            <person name="McGuire P.E."/>
            <person name="Liu S."/>
            <person name="Long H."/>
            <person name="Ramasamy R.K."/>
            <person name="Rodriguez J.C."/>
            <person name="Van S.L."/>
            <person name="Yuan L."/>
            <person name="Wang Z."/>
            <person name="Xia Z."/>
            <person name="Xiao L."/>
            <person name="Anderson O.D."/>
            <person name="Ouyang S."/>
            <person name="Liang Y."/>
            <person name="Zimin A.V."/>
            <person name="Pertea G."/>
            <person name="Qi P."/>
            <person name="Bennetzen J.L."/>
            <person name="Dai X."/>
            <person name="Dawson M.W."/>
            <person name="Muller H.G."/>
            <person name="Kugler K."/>
            <person name="Rivarola-Duarte L."/>
            <person name="Spannagl M."/>
            <person name="Mayer K.F.X."/>
            <person name="Lu F.H."/>
            <person name="Bevan M.W."/>
            <person name="Leroy P."/>
            <person name="Li P."/>
            <person name="You F.M."/>
            <person name="Sun Q."/>
            <person name="Liu Z."/>
            <person name="Lyons E."/>
            <person name="Wicker T."/>
            <person name="Salzberg S.L."/>
            <person name="Devos K.M."/>
            <person name="Dvorak J."/>
        </authorList>
    </citation>
    <scope>NUCLEOTIDE SEQUENCE [LARGE SCALE GENOMIC DNA]</scope>
    <source>
        <strain evidence="1">cv. AL8/78</strain>
    </source>
</reference>
<reference evidence="2" key="2">
    <citation type="journal article" date="2017" name="Nat. Plants">
        <title>The Aegilops tauschii genome reveals multiple impacts of transposons.</title>
        <authorList>
            <person name="Zhao G."/>
            <person name="Zou C."/>
            <person name="Li K."/>
            <person name="Wang K."/>
            <person name="Li T."/>
            <person name="Gao L."/>
            <person name="Zhang X."/>
            <person name="Wang H."/>
            <person name="Yang Z."/>
            <person name="Liu X."/>
            <person name="Jiang W."/>
            <person name="Mao L."/>
            <person name="Kong X."/>
            <person name="Jiao Y."/>
            <person name="Jia J."/>
        </authorList>
    </citation>
    <scope>NUCLEOTIDE SEQUENCE [LARGE SCALE GENOMIC DNA]</scope>
    <source>
        <strain evidence="2">cv. AL8/78</strain>
    </source>
</reference>
<sequence length="142" mass="15761">MPLLPLPKPPWISRWRWPPPAMEASPTASRVPHPRDRRDCSRLAEVESVVLCGGDGAPHLRAHKPERSSTEAMASPGDTMLRECTGICIESSCPDATCFLTSTNLILYTWPRDKITESFTIKSTPSRSSGCHWVDRESSVIC</sequence>
<protein>
    <submittedName>
        <fullName evidence="1">Uncharacterized protein</fullName>
    </submittedName>
</protein>
<dbReference type="Gramene" id="AET3Gv20696800.15">
    <property type="protein sequence ID" value="AET3Gv20696800.15"/>
    <property type="gene ID" value="AET3Gv20696800"/>
</dbReference>
<dbReference type="Proteomes" id="UP000015105">
    <property type="component" value="Chromosome 3D"/>
</dbReference>